<sequence length="300" mass="33621">MKGLIPRNTLAYQITNAQSKKLMVSALCETKTRHGRGNWDAMLRDPRLKFSKDKTPEDLSARSSRSTKSSLFPAISDGMLAKAPHGSRLVTPPKFQSHMTDMKLGFGDLSSSLSPFETLDKLGLENEQFTPVPTWGGATANHEKEQPHAVMISVLSQGHVKPLLFLAELLSEGGFYVTFINTHHNHKRFSNLHALSTHFHNLHFDSISDGYPDDHPRFSFDFNFSDSTLGFELRCNDLPGFDKDNLNNHVVNFLVSESLAFSRASALILDTVDDLEASCFPHITPYVSRVLILWDLFMLS</sequence>
<dbReference type="GO" id="GO:0080044">
    <property type="term" value="F:quercetin 7-O-glucosyltransferase activity"/>
    <property type="evidence" value="ECO:0007669"/>
    <property type="project" value="TreeGrafter"/>
</dbReference>
<name>A0A978UIB3_ZIZJJ</name>
<evidence type="ECO:0000256" key="2">
    <source>
        <dbReference type="SAM" id="MobiDB-lite"/>
    </source>
</evidence>
<protein>
    <submittedName>
        <fullName evidence="3">Uncharacterized protein</fullName>
    </submittedName>
</protein>
<evidence type="ECO:0000256" key="1">
    <source>
        <dbReference type="ARBA" id="ARBA00009995"/>
    </source>
</evidence>
<dbReference type="GO" id="GO:0080043">
    <property type="term" value="F:quercetin 3-O-glucosyltransferase activity"/>
    <property type="evidence" value="ECO:0007669"/>
    <property type="project" value="TreeGrafter"/>
</dbReference>
<feature type="region of interest" description="Disordered" evidence="2">
    <location>
        <begin position="47"/>
        <end position="67"/>
    </location>
</feature>
<evidence type="ECO:0000313" key="3">
    <source>
        <dbReference type="EMBL" id="KAH7514544.1"/>
    </source>
</evidence>
<organism evidence="3 4">
    <name type="scientific">Ziziphus jujuba var. spinosa</name>
    <dbReference type="NCBI Taxonomy" id="714518"/>
    <lineage>
        <taxon>Eukaryota</taxon>
        <taxon>Viridiplantae</taxon>
        <taxon>Streptophyta</taxon>
        <taxon>Embryophyta</taxon>
        <taxon>Tracheophyta</taxon>
        <taxon>Spermatophyta</taxon>
        <taxon>Magnoliopsida</taxon>
        <taxon>eudicotyledons</taxon>
        <taxon>Gunneridae</taxon>
        <taxon>Pentapetalae</taxon>
        <taxon>rosids</taxon>
        <taxon>fabids</taxon>
        <taxon>Rosales</taxon>
        <taxon>Rhamnaceae</taxon>
        <taxon>Paliureae</taxon>
        <taxon>Ziziphus</taxon>
    </lineage>
</organism>
<proteinExistence type="inferred from homology"/>
<feature type="compositionally biased region" description="Basic and acidic residues" evidence="2">
    <location>
        <begin position="47"/>
        <end position="60"/>
    </location>
</feature>
<gene>
    <name evidence="3" type="ORF">FEM48_Zijuj11G0100700</name>
</gene>
<evidence type="ECO:0000313" key="4">
    <source>
        <dbReference type="Proteomes" id="UP000813462"/>
    </source>
</evidence>
<dbReference type="EMBL" id="JAEACU010000011">
    <property type="protein sequence ID" value="KAH7514544.1"/>
    <property type="molecule type" value="Genomic_DNA"/>
</dbReference>
<accession>A0A978UIB3</accession>
<dbReference type="AlphaFoldDB" id="A0A978UIB3"/>
<dbReference type="Proteomes" id="UP000813462">
    <property type="component" value="Unassembled WGS sequence"/>
</dbReference>
<dbReference type="PANTHER" id="PTHR11926:SF774">
    <property type="entry name" value="UDP-GLYCOSYLTRANSFERASE 85A1-RELATED"/>
    <property type="match status" value="1"/>
</dbReference>
<dbReference type="PANTHER" id="PTHR11926">
    <property type="entry name" value="GLUCOSYL/GLUCURONOSYL TRANSFERASES"/>
    <property type="match status" value="1"/>
</dbReference>
<dbReference type="Gene3D" id="3.40.50.2000">
    <property type="entry name" value="Glycogen Phosphorylase B"/>
    <property type="match status" value="1"/>
</dbReference>
<reference evidence="3" key="1">
    <citation type="journal article" date="2021" name="Front. Plant Sci.">
        <title>Chromosome-Scale Genome Assembly for Chinese Sour Jujube and Insights Into Its Genome Evolution and Domestication Signature.</title>
        <authorList>
            <person name="Shen L.-Y."/>
            <person name="Luo H."/>
            <person name="Wang X.-L."/>
            <person name="Wang X.-M."/>
            <person name="Qiu X.-J."/>
            <person name="Liu H."/>
            <person name="Zhou S.-S."/>
            <person name="Jia K.-H."/>
            <person name="Nie S."/>
            <person name="Bao Y.-T."/>
            <person name="Zhang R.-G."/>
            <person name="Yun Q.-Z."/>
            <person name="Chai Y.-H."/>
            <person name="Lu J.-Y."/>
            <person name="Li Y."/>
            <person name="Zhao S.-W."/>
            <person name="Mao J.-F."/>
            <person name="Jia S.-G."/>
            <person name="Mao Y.-M."/>
        </authorList>
    </citation>
    <scope>NUCLEOTIDE SEQUENCE</scope>
    <source>
        <strain evidence="3">AT0</strain>
        <tissue evidence="3">Leaf</tissue>
    </source>
</reference>
<comment type="similarity">
    <text evidence="1">Belongs to the UDP-glycosyltransferase family.</text>
</comment>
<comment type="caution">
    <text evidence="3">The sequence shown here is derived from an EMBL/GenBank/DDBJ whole genome shotgun (WGS) entry which is preliminary data.</text>
</comment>
<dbReference type="SUPFAM" id="SSF53756">
    <property type="entry name" value="UDP-Glycosyltransferase/glycogen phosphorylase"/>
    <property type="match status" value="1"/>
</dbReference>